<dbReference type="AlphaFoldDB" id="A0AAU8NIE2"/>
<protein>
    <submittedName>
        <fullName evidence="5">ABC transporter substrate-binding protein</fullName>
    </submittedName>
</protein>
<proteinExistence type="inferred from homology"/>
<sequence length="424" mass="47326">MKRRHQVVLFAVLLLSLTILSPSFDFRGSQHNEGRNQEKDTYPGTSFRSEDTHAPLNIVVAMSKKEFAAFQKLAKEVAASRYIEVNVRNVKPEEFKDVLDEEFSLGDNGDIILLDSEQVQYYARKGYLVPLNGTTLSKSLGDTAAELRGMTEWNGYQWGLPFDFDPYVFAASASLLNKAGVQGLPQTRHQWSKLIKTSQTEGTPLIAINIDDIYGAGAWMNYLTPGMSPDQILNISSSSRVIELQEGISLLNELRPQIMTLSADPVLSASDYKVKTPMFVSTLSRILQADETAEGQGTFKSPLPLQSLQAVEARSLVITSGSVEVDAASRWIEGMTAAAVQRNWHKQTKRLPAGKQWNEQEAKNMDGHYGTVQNQSWFSKNFSPLQWAESRVIILRFKKQVHQVLTGEINAAQYVSSIQKAYTP</sequence>
<keyword evidence="2" id="KW-0813">Transport</keyword>
<evidence type="ECO:0000256" key="1">
    <source>
        <dbReference type="ARBA" id="ARBA00008520"/>
    </source>
</evidence>
<gene>
    <name evidence="5" type="ORF">ABXS70_06035</name>
</gene>
<evidence type="ECO:0000256" key="4">
    <source>
        <dbReference type="SAM" id="MobiDB-lite"/>
    </source>
</evidence>
<feature type="region of interest" description="Disordered" evidence="4">
    <location>
        <begin position="28"/>
        <end position="49"/>
    </location>
</feature>
<organism evidence="5">
    <name type="scientific">Paenibacillus sp. AN1007</name>
    <dbReference type="NCBI Taxonomy" id="3151385"/>
    <lineage>
        <taxon>Bacteria</taxon>
        <taxon>Bacillati</taxon>
        <taxon>Bacillota</taxon>
        <taxon>Bacilli</taxon>
        <taxon>Bacillales</taxon>
        <taxon>Paenibacillaceae</taxon>
        <taxon>Paenibacillus</taxon>
    </lineage>
</organism>
<accession>A0AAU8NIE2</accession>
<dbReference type="GO" id="GO:0015768">
    <property type="term" value="P:maltose transport"/>
    <property type="evidence" value="ECO:0007669"/>
    <property type="project" value="TreeGrafter"/>
</dbReference>
<dbReference type="InterPro" id="IPR006059">
    <property type="entry name" value="SBP"/>
</dbReference>
<dbReference type="GO" id="GO:0042956">
    <property type="term" value="P:maltodextrin transmembrane transport"/>
    <property type="evidence" value="ECO:0007669"/>
    <property type="project" value="TreeGrafter"/>
</dbReference>
<evidence type="ECO:0000313" key="5">
    <source>
        <dbReference type="EMBL" id="XCP96266.1"/>
    </source>
</evidence>
<dbReference type="RefSeq" id="WP_366294735.1">
    <property type="nucleotide sequence ID" value="NZ_CP159992.1"/>
</dbReference>
<dbReference type="SUPFAM" id="SSF53850">
    <property type="entry name" value="Periplasmic binding protein-like II"/>
    <property type="match status" value="1"/>
</dbReference>
<dbReference type="PANTHER" id="PTHR30061:SF50">
    <property type="entry name" value="MALTOSE_MALTODEXTRIN-BINDING PERIPLASMIC PROTEIN"/>
    <property type="match status" value="1"/>
</dbReference>
<name>A0AAU8NIE2_9BACL</name>
<dbReference type="GO" id="GO:1901982">
    <property type="term" value="F:maltose binding"/>
    <property type="evidence" value="ECO:0007669"/>
    <property type="project" value="TreeGrafter"/>
</dbReference>
<comment type="similarity">
    <text evidence="1">Belongs to the bacterial solute-binding protein 1 family.</text>
</comment>
<evidence type="ECO:0000256" key="2">
    <source>
        <dbReference type="ARBA" id="ARBA00022448"/>
    </source>
</evidence>
<dbReference type="Gene3D" id="3.40.190.10">
    <property type="entry name" value="Periplasmic binding protein-like II"/>
    <property type="match status" value="2"/>
</dbReference>
<reference evidence="5" key="1">
    <citation type="submission" date="2024-05" db="EMBL/GenBank/DDBJ databases">
        <title>Draft genome assemblies of 36 bacteria isolated from hibernating arctic ground squirrels.</title>
        <authorList>
            <person name="McKee H."/>
            <person name="Mullen L."/>
            <person name="Drown D.M."/>
            <person name="Duddleston K.N."/>
        </authorList>
    </citation>
    <scope>NUCLEOTIDE SEQUENCE</scope>
    <source>
        <strain evidence="5">AN1007</strain>
    </source>
</reference>
<evidence type="ECO:0000256" key="3">
    <source>
        <dbReference type="ARBA" id="ARBA00022729"/>
    </source>
</evidence>
<dbReference type="EMBL" id="CP159992">
    <property type="protein sequence ID" value="XCP96266.1"/>
    <property type="molecule type" value="Genomic_DNA"/>
</dbReference>
<dbReference type="GO" id="GO:0055052">
    <property type="term" value="C:ATP-binding cassette (ABC) transporter complex, substrate-binding subunit-containing"/>
    <property type="evidence" value="ECO:0007669"/>
    <property type="project" value="TreeGrafter"/>
</dbReference>
<feature type="compositionally biased region" description="Basic and acidic residues" evidence="4">
    <location>
        <begin position="28"/>
        <end position="41"/>
    </location>
</feature>
<dbReference type="PANTHER" id="PTHR30061">
    <property type="entry name" value="MALTOSE-BINDING PERIPLASMIC PROTEIN"/>
    <property type="match status" value="1"/>
</dbReference>
<keyword evidence="3" id="KW-0732">Signal</keyword>
<dbReference type="Pfam" id="PF13416">
    <property type="entry name" value="SBP_bac_8"/>
    <property type="match status" value="1"/>
</dbReference>